<accession>A0A4U7ANB6</accession>
<gene>
    <name evidence="5" type="ORF">C1H76_8535</name>
</gene>
<dbReference type="Pfam" id="PF00722">
    <property type="entry name" value="Glyco_hydro_16"/>
    <property type="match status" value="1"/>
</dbReference>
<comment type="caution">
    <text evidence="5">The sequence shown here is derived from an EMBL/GenBank/DDBJ whole genome shotgun (WGS) entry which is preliminary data.</text>
</comment>
<evidence type="ECO:0000313" key="6">
    <source>
        <dbReference type="Proteomes" id="UP000308133"/>
    </source>
</evidence>
<evidence type="ECO:0000256" key="3">
    <source>
        <dbReference type="SAM" id="Phobius"/>
    </source>
</evidence>
<dbReference type="InterPro" id="IPR050546">
    <property type="entry name" value="Glycosyl_Hydrlase_16"/>
</dbReference>
<dbReference type="InterPro" id="IPR013320">
    <property type="entry name" value="ConA-like_dom_sf"/>
</dbReference>
<sequence length="558" mass="62970">MGLLSRKGRNGSADSGSNEKSGKKVQVMENVRKADGSMVQEPVFEYIGHETPSDLPPADAHAPPPDRNPWPNEKNFYHNEKGGVSYQQNEKSGNYYHYEKSAGASSYSYPINPIREDSMGSFAFPRKQSTFVVSQQELPEGPDYDGSEQSFGTRRKWKSSRWQKGDVYEKPWVLERDPRRIYERLIFAFGCLVGLLMGGYLTYTSWMSVTNSEYCPILDDNFTTGIDPGVWNYEIQRGGFGVQSFDWTTDDPSNIYTDEKGLHIVPTLTVNYSNFKPEMILDGWTLNLTADGTCTSKLVSDCVVTSNSTNGAIINPVRSARINTRNKRAIKYGKVEVQAKLPVGDWIWPAIWMMPQEDVYGQWPLSGEIDIMESRGNFPGFPSGGRDTVSSALHWGPNTAGDAYWRTLGLHYLPRDDFSKGFHTFGLEWGEKYMFMYLDSRLLQVFFIKWKSGSMWDRGKFGSNSNQSALNDPWTWTGRPNTPFDQDFFLIMNVAVGGQNGFFVDGIGNKPWLDKNDAAPRAFWNAANLWYPTWGGGDTAGMTVRSVKMWSLGRCQGT</sequence>
<evidence type="ECO:0000256" key="2">
    <source>
        <dbReference type="SAM" id="MobiDB-lite"/>
    </source>
</evidence>
<keyword evidence="5" id="KW-0378">Hydrolase</keyword>
<dbReference type="Gene3D" id="2.60.120.200">
    <property type="match status" value="1"/>
</dbReference>
<dbReference type="GO" id="GO:0005975">
    <property type="term" value="P:carbohydrate metabolic process"/>
    <property type="evidence" value="ECO:0007669"/>
    <property type="project" value="InterPro"/>
</dbReference>
<evidence type="ECO:0000259" key="4">
    <source>
        <dbReference type="PROSITE" id="PS51762"/>
    </source>
</evidence>
<dbReference type="PANTHER" id="PTHR10963:SF55">
    <property type="entry name" value="GLYCOSIDE HYDROLASE FAMILY 16 PROTEIN"/>
    <property type="match status" value="1"/>
</dbReference>
<feature type="domain" description="GH16" evidence="4">
    <location>
        <begin position="245"/>
        <end position="555"/>
    </location>
</feature>
<comment type="similarity">
    <text evidence="1">Belongs to the glycosyl hydrolase 16 family.</text>
</comment>
<feature type="transmembrane region" description="Helical" evidence="3">
    <location>
        <begin position="185"/>
        <end position="206"/>
    </location>
</feature>
<protein>
    <submittedName>
        <fullName evidence="5">Putative glycosyl hydrolases family 16 protein</fullName>
    </submittedName>
</protein>
<dbReference type="GO" id="GO:0004553">
    <property type="term" value="F:hydrolase activity, hydrolyzing O-glycosyl compounds"/>
    <property type="evidence" value="ECO:0007669"/>
    <property type="project" value="InterPro"/>
</dbReference>
<dbReference type="PANTHER" id="PTHR10963">
    <property type="entry name" value="GLYCOSYL HYDROLASE-RELATED"/>
    <property type="match status" value="1"/>
</dbReference>
<dbReference type="InterPro" id="IPR000757">
    <property type="entry name" value="Beta-glucanase-like"/>
</dbReference>
<keyword evidence="3" id="KW-0812">Transmembrane</keyword>
<dbReference type="SUPFAM" id="SSF49899">
    <property type="entry name" value="Concanavalin A-like lectins/glucanases"/>
    <property type="match status" value="1"/>
</dbReference>
<dbReference type="PROSITE" id="PS51762">
    <property type="entry name" value="GH16_2"/>
    <property type="match status" value="1"/>
</dbReference>
<organism evidence="5 6">
    <name type="scientific">Elsinoe australis</name>
    <dbReference type="NCBI Taxonomy" id="40998"/>
    <lineage>
        <taxon>Eukaryota</taxon>
        <taxon>Fungi</taxon>
        <taxon>Dikarya</taxon>
        <taxon>Ascomycota</taxon>
        <taxon>Pezizomycotina</taxon>
        <taxon>Dothideomycetes</taxon>
        <taxon>Dothideomycetidae</taxon>
        <taxon>Myriangiales</taxon>
        <taxon>Elsinoaceae</taxon>
        <taxon>Elsinoe</taxon>
    </lineage>
</organism>
<dbReference type="Proteomes" id="UP000308133">
    <property type="component" value="Unassembled WGS sequence"/>
</dbReference>
<name>A0A4U7ANB6_9PEZI</name>
<dbReference type="AlphaFoldDB" id="A0A4U7ANB6"/>
<keyword evidence="3" id="KW-1133">Transmembrane helix</keyword>
<keyword evidence="3" id="KW-0472">Membrane</keyword>
<reference evidence="5 6" key="1">
    <citation type="submission" date="2018-02" db="EMBL/GenBank/DDBJ databases">
        <title>Draft genome sequences of Elsinoe sp., causing black scab on jojoba.</title>
        <authorList>
            <person name="Stodart B."/>
            <person name="Jeffress S."/>
            <person name="Ash G."/>
            <person name="Arun Chinnappa K."/>
        </authorList>
    </citation>
    <scope>NUCLEOTIDE SEQUENCE [LARGE SCALE GENOMIC DNA]</scope>
    <source>
        <strain evidence="5 6">Hillstone_2</strain>
    </source>
</reference>
<feature type="region of interest" description="Disordered" evidence="2">
    <location>
        <begin position="1"/>
        <end position="80"/>
    </location>
</feature>
<proteinExistence type="inferred from homology"/>
<evidence type="ECO:0000256" key="1">
    <source>
        <dbReference type="ARBA" id="ARBA00006865"/>
    </source>
</evidence>
<dbReference type="EMBL" id="PTQR01000116">
    <property type="protein sequence ID" value="TKX19349.1"/>
    <property type="molecule type" value="Genomic_DNA"/>
</dbReference>
<evidence type="ECO:0000313" key="5">
    <source>
        <dbReference type="EMBL" id="TKX19349.1"/>
    </source>
</evidence>